<dbReference type="PROSITE" id="PS50184">
    <property type="entry name" value="VWFC_2"/>
    <property type="match status" value="2"/>
</dbReference>
<reference evidence="4 5" key="1">
    <citation type="submission" date="2025-05" db="UniProtKB">
        <authorList>
            <consortium name="RefSeq"/>
        </authorList>
    </citation>
    <scope>NUCLEOTIDE SEQUENCE [LARGE SCALE GENOMIC DNA]</scope>
</reference>
<dbReference type="PANTHER" id="PTHR46303">
    <property type="entry name" value="VWFC DOMAIN-CONTAINING PROTEIN"/>
    <property type="match status" value="1"/>
</dbReference>
<evidence type="ECO:0000256" key="1">
    <source>
        <dbReference type="SAM" id="MobiDB-lite"/>
    </source>
</evidence>
<dbReference type="InterPro" id="IPR001007">
    <property type="entry name" value="VWF_dom"/>
</dbReference>
<evidence type="ECO:0000259" key="3">
    <source>
        <dbReference type="PROSITE" id="PS50184"/>
    </source>
</evidence>
<protein>
    <submittedName>
        <fullName evidence="5 6">Chordin isoform X3</fullName>
    </submittedName>
</protein>
<gene>
    <name evidence="5 6" type="primary">LOC100208376</name>
</gene>
<dbReference type="RefSeq" id="XP_065646420.1">
    <property type="nucleotide sequence ID" value="XM_065790348.1"/>
</dbReference>
<dbReference type="GeneID" id="100208376"/>
<dbReference type="InterPro" id="IPR045717">
    <property type="entry name" value="CHRDL1/2"/>
</dbReference>
<dbReference type="Gene3D" id="6.20.200.20">
    <property type="match status" value="1"/>
</dbReference>
<feature type="region of interest" description="Disordered" evidence="1">
    <location>
        <begin position="204"/>
        <end position="225"/>
    </location>
</feature>
<name>A0ABM4BBV8_HYDVU</name>
<organism evidence="4 6">
    <name type="scientific">Hydra vulgaris</name>
    <name type="common">Hydra</name>
    <name type="synonym">Hydra attenuata</name>
    <dbReference type="NCBI Taxonomy" id="6087"/>
    <lineage>
        <taxon>Eukaryota</taxon>
        <taxon>Metazoa</taxon>
        <taxon>Cnidaria</taxon>
        <taxon>Hydrozoa</taxon>
        <taxon>Hydroidolina</taxon>
        <taxon>Anthoathecata</taxon>
        <taxon>Aplanulata</taxon>
        <taxon>Hydridae</taxon>
        <taxon>Hydra</taxon>
    </lineage>
</organism>
<accession>A0ABM4BBV8</accession>
<feature type="signal peptide" evidence="2">
    <location>
        <begin position="1"/>
        <end position="19"/>
    </location>
</feature>
<keyword evidence="4" id="KW-1185">Reference proteome</keyword>
<dbReference type="Proteomes" id="UP001652625">
    <property type="component" value="Chromosome 02"/>
</dbReference>
<evidence type="ECO:0000256" key="2">
    <source>
        <dbReference type="SAM" id="SignalP"/>
    </source>
</evidence>
<feature type="domain" description="VWFC" evidence="3">
    <location>
        <begin position="228"/>
        <end position="288"/>
    </location>
</feature>
<evidence type="ECO:0000313" key="4">
    <source>
        <dbReference type="Proteomes" id="UP001652625"/>
    </source>
</evidence>
<proteinExistence type="predicted"/>
<dbReference type="Pfam" id="PF00093">
    <property type="entry name" value="VWC"/>
    <property type="match status" value="1"/>
</dbReference>
<dbReference type="PROSITE" id="PS01208">
    <property type="entry name" value="VWFC_1"/>
    <property type="match status" value="2"/>
</dbReference>
<sequence length="434" mass="49088">MKLTTIFLFVLFQFKNVISTAPASVSVQEGCEHDGIQRKNGETWKETGPHSNGINWTSDCMQCHCSIKIVMCTIRTCPSLTCNNPISVNHSCCLVCPDAEIVTVKRGCNHSSSLFDIKTSWKVYIPDKYKHGRCAQCSCLKGINEPQEVCEQHKCPELSCLNLIGKPGECCGTCEPGSPEVIKNPVFKQGNIFQIIFKNLFTSTKPEGPLPKSEPPNTDDEKKNDEKQSCKFGTEIYQNNEVYIPAVMSGCLRCICKDGNISCEKIVCPDSQKCPSQNRSDLCCNICQGTSKDKALALALEELNGTDSCQTTNEYLIQVYEYESKPAGFARFFFDRSLESNKLSEIHTVRATELKIEVTVNKTRVEKNNLDYKHIGSIKKKILMRIHRKERELRRETHQDSFAKLIKRFINMIREKSGKKKLCKSSEDKKIYLN</sequence>
<feature type="domain" description="VWFC" evidence="3">
    <location>
        <begin position="29"/>
        <end position="97"/>
    </location>
</feature>
<dbReference type="SMART" id="SM00214">
    <property type="entry name" value="VWC"/>
    <property type="match status" value="3"/>
</dbReference>
<keyword evidence="2" id="KW-0732">Signal</keyword>
<dbReference type="RefSeq" id="XP_065646421.1">
    <property type="nucleotide sequence ID" value="XM_065790349.1"/>
</dbReference>
<evidence type="ECO:0000313" key="6">
    <source>
        <dbReference type="RefSeq" id="XP_065646421.1"/>
    </source>
</evidence>
<feature type="chain" id="PRO_5045025825" evidence="2">
    <location>
        <begin position="20"/>
        <end position="434"/>
    </location>
</feature>
<evidence type="ECO:0000313" key="5">
    <source>
        <dbReference type="RefSeq" id="XP_065646420.1"/>
    </source>
</evidence>
<dbReference type="SUPFAM" id="SSF57603">
    <property type="entry name" value="FnI-like domain"/>
    <property type="match status" value="3"/>
</dbReference>
<dbReference type="PANTHER" id="PTHR46303:SF1">
    <property type="entry name" value="VWFC DOMAIN-CONTAINING PROTEIN"/>
    <property type="match status" value="1"/>
</dbReference>